<dbReference type="GO" id="GO:0005975">
    <property type="term" value="P:carbohydrate metabolic process"/>
    <property type="evidence" value="ECO:0007669"/>
    <property type="project" value="InterPro"/>
</dbReference>
<dbReference type="Gene3D" id="2.60.40.1180">
    <property type="entry name" value="Golgi alpha-mannosidase II"/>
    <property type="match status" value="2"/>
</dbReference>
<dbReference type="InterPro" id="IPR025887">
    <property type="entry name" value="Glyco_hydro_31_N_dom"/>
</dbReference>
<dbReference type="PANTHER" id="PTHR22762">
    <property type="entry name" value="ALPHA-GLUCOSIDASE"/>
    <property type="match status" value="1"/>
</dbReference>
<dbReference type="Pfam" id="PF21365">
    <property type="entry name" value="Glyco_hydro_31_3rd"/>
    <property type="match status" value="1"/>
</dbReference>
<evidence type="ECO:0000256" key="2">
    <source>
        <dbReference type="ARBA" id="ARBA00004833"/>
    </source>
</evidence>
<keyword evidence="8 10" id="KW-0326">Glycosidase</keyword>
<gene>
    <name evidence="16" type="ORF">TASK_LOCUS5139</name>
</gene>
<dbReference type="EMBL" id="UYRS01018395">
    <property type="protein sequence ID" value="VDK34568.1"/>
    <property type="molecule type" value="Genomic_DNA"/>
</dbReference>
<evidence type="ECO:0000259" key="15">
    <source>
        <dbReference type="Pfam" id="PF21365"/>
    </source>
</evidence>
<dbReference type="GO" id="GO:0090599">
    <property type="term" value="F:alpha-glucosidase activity"/>
    <property type="evidence" value="ECO:0007669"/>
    <property type="project" value="UniProtKB-ARBA"/>
</dbReference>
<reference evidence="18" key="1">
    <citation type="submission" date="2017-02" db="UniProtKB">
        <authorList>
            <consortium name="WormBaseParasite"/>
        </authorList>
    </citation>
    <scope>IDENTIFICATION</scope>
</reference>
<evidence type="ECO:0000259" key="14">
    <source>
        <dbReference type="Pfam" id="PF13802"/>
    </source>
</evidence>
<dbReference type="CDD" id="cd14752">
    <property type="entry name" value="GH31_N"/>
    <property type="match status" value="1"/>
</dbReference>
<dbReference type="InterPro" id="IPR017853">
    <property type="entry name" value="GH"/>
</dbReference>
<comment type="pathway">
    <text evidence="2">Glycan metabolism; N-glycan metabolism.</text>
</comment>
<dbReference type="STRING" id="60517.A0A0R3W4Y0"/>
<evidence type="ECO:0000256" key="11">
    <source>
        <dbReference type="SAM" id="MobiDB-lite"/>
    </source>
</evidence>
<dbReference type="PANTHER" id="PTHR22762:SF54">
    <property type="entry name" value="BCDNA.GH04962"/>
    <property type="match status" value="1"/>
</dbReference>
<keyword evidence="4 12" id="KW-0732">Signal</keyword>
<keyword evidence="17" id="KW-1185">Reference proteome</keyword>
<evidence type="ECO:0000256" key="12">
    <source>
        <dbReference type="SAM" id="SignalP"/>
    </source>
</evidence>
<comment type="subcellular location">
    <subcellularLocation>
        <location evidence="1">Endoplasmic reticulum</location>
    </subcellularLocation>
</comment>
<dbReference type="GO" id="GO:0005783">
    <property type="term" value="C:endoplasmic reticulum"/>
    <property type="evidence" value="ECO:0007669"/>
    <property type="project" value="UniProtKB-SubCell"/>
</dbReference>
<sequence>MWFLWLILFTSEVLCVDRSNFRTCSESSFCVRQRAFWPSAAKYSVDIERLRVDDSVQFQLIDSESQKRLNVNITYHLDHTFRLVLDEADPIRPRFRPRIGDTLVREPKALPLKVHRSGSEIVLAGKLQDRAVIRLSPFRVSFFSNGALQITINERDLLNFEHQLEQQFEERPAIAEAVADSASENETRSESNNSDIAQSNEASEPPPTERVPIDWSESFKGHRDSRPHGPTSVGIDFTFHGFEYVYGIPEHADSLALRNTNQTDPYRLYNLDVFEYELNNPMALYGSVPLMWAHRANSTVGLFINNPSEAWIDVETSREIDSGGSLLSNLFARAKHPNPFVKTRWMFETGVLDIFIILADNPHSGFRAYAELTGSTPLPPLFALAHHQCRWNYRDQEEMKSISDDYNKHNLPMDVLWLDIEYANDKRYLTWNTARFPSPDDIVDDLDVNGRKLVVVVDPHIKADHSWSTCSQGRSEGVFVKRVDNATDFDGWCWPGSSYWPDFYRPEVVDWWANLFTGDEFLSKDRMFHCWNDMSEPSVFSGAEVTIPKDTIFGGMWENRDLHNLYALWVHNATWEGLLRRSNHKERPFVLTRAFFAGSQRTAAVWTGDNSASWDHLQACSLSHQSELTLMLARADLFIIQPISTPMLLSMSITGLTLCGADVGGFFGHPSGELYTRWYQAGAFHPFLRSHAHIDTPKREPWNYEKKYLDAIRSETASNCSVTFAINSYFHFIWFPFLLFLPPNREALRLRYSLLPYWYTLFALSEVTSLIPMAPLFFHFPTDESSFSIDDAFMVGEGLLIHPVVHEGASNVDVYLPEGTWYLHDDWKVYSGGQVVRLPVDLRTIPLFYRGGYIIPKKARPRRSSAMMLYDPYTIVVALDQSIERTNATGYLYLDDFHSEDRSQARLYRMDFFREGRSYVFKFTLLQGHNDVSTPYIERIVVMGAQMTKSKRVYVTTTWEPSHRREVEFFYSPPEAHSSAADGTRSALLVIRKPGVKAEAGWILIVEMS</sequence>
<feature type="domain" description="Glycoside hydrolase family 31 TIM barrel" evidence="13">
    <location>
        <begin position="376"/>
        <end position="619"/>
    </location>
</feature>
<feature type="domain" description="Glycoside hydrolase family 31 N-terminal" evidence="14">
    <location>
        <begin position="72"/>
        <end position="313"/>
    </location>
</feature>
<dbReference type="InterPro" id="IPR048395">
    <property type="entry name" value="Glyco_hydro_31_C"/>
</dbReference>
<feature type="domain" description="Glycoside hydrolase family 31 TIM barrel" evidence="13">
    <location>
        <begin position="644"/>
        <end position="714"/>
    </location>
</feature>
<dbReference type="InterPro" id="IPR000322">
    <property type="entry name" value="Glyco_hydro_31_TIM"/>
</dbReference>
<dbReference type="Gene3D" id="3.20.20.80">
    <property type="entry name" value="Glycosidases"/>
    <property type="match status" value="3"/>
</dbReference>
<dbReference type="InterPro" id="IPR013780">
    <property type="entry name" value="Glyco_hydro_b"/>
</dbReference>
<evidence type="ECO:0000313" key="18">
    <source>
        <dbReference type="WBParaSite" id="TASK_0000513801-mRNA-1"/>
    </source>
</evidence>
<feature type="compositionally biased region" description="Basic and acidic residues" evidence="11">
    <location>
        <begin position="217"/>
        <end position="227"/>
    </location>
</feature>
<dbReference type="Pfam" id="PF01055">
    <property type="entry name" value="Glyco_hydro_31_2nd"/>
    <property type="match status" value="2"/>
</dbReference>
<dbReference type="SUPFAM" id="SSF51011">
    <property type="entry name" value="Glycosyl hydrolase domain"/>
    <property type="match status" value="1"/>
</dbReference>
<feature type="signal peptide" evidence="12">
    <location>
        <begin position="1"/>
        <end position="15"/>
    </location>
</feature>
<evidence type="ECO:0000256" key="4">
    <source>
        <dbReference type="ARBA" id="ARBA00022729"/>
    </source>
</evidence>
<feature type="chain" id="PRO_5043132564" description="Glucosidase II subunit alpha" evidence="12">
    <location>
        <begin position="16"/>
        <end position="1009"/>
    </location>
</feature>
<evidence type="ECO:0000256" key="3">
    <source>
        <dbReference type="ARBA" id="ARBA00007806"/>
    </source>
</evidence>
<accession>A0A0R3W4Y0</accession>
<evidence type="ECO:0000259" key="13">
    <source>
        <dbReference type="Pfam" id="PF01055"/>
    </source>
</evidence>
<evidence type="ECO:0000313" key="17">
    <source>
        <dbReference type="Proteomes" id="UP000282613"/>
    </source>
</evidence>
<evidence type="ECO:0000256" key="9">
    <source>
        <dbReference type="ARBA" id="ARBA00042895"/>
    </source>
</evidence>
<reference evidence="16 17" key="2">
    <citation type="submission" date="2018-11" db="EMBL/GenBank/DDBJ databases">
        <authorList>
            <consortium name="Pathogen Informatics"/>
        </authorList>
    </citation>
    <scope>NUCLEOTIDE SEQUENCE [LARGE SCALE GENOMIC DNA]</scope>
</reference>
<evidence type="ECO:0000256" key="7">
    <source>
        <dbReference type="ARBA" id="ARBA00023180"/>
    </source>
</evidence>
<evidence type="ECO:0000256" key="8">
    <source>
        <dbReference type="ARBA" id="ARBA00023295"/>
    </source>
</evidence>
<dbReference type="SUPFAM" id="SSF74650">
    <property type="entry name" value="Galactose mutarotase-like"/>
    <property type="match status" value="1"/>
</dbReference>
<dbReference type="Proteomes" id="UP000282613">
    <property type="component" value="Unassembled WGS sequence"/>
</dbReference>
<dbReference type="Gene3D" id="2.60.40.1760">
    <property type="entry name" value="glycosyl hydrolase (family 31)"/>
    <property type="match status" value="1"/>
</dbReference>
<comment type="similarity">
    <text evidence="3 10">Belongs to the glycosyl hydrolase 31 family.</text>
</comment>
<proteinExistence type="inferred from homology"/>
<protein>
    <recommendedName>
        <fullName evidence="9">Glucosidase II subunit alpha</fullName>
    </recommendedName>
</protein>
<feature type="domain" description="Glycosyl hydrolase family 31 C-terminal" evidence="15">
    <location>
        <begin position="772"/>
        <end position="855"/>
    </location>
</feature>
<evidence type="ECO:0000256" key="1">
    <source>
        <dbReference type="ARBA" id="ARBA00004240"/>
    </source>
</evidence>
<keyword evidence="5 10" id="KW-0378">Hydrolase</keyword>
<dbReference type="WBParaSite" id="TASK_0000513801-mRNA-1">
    <property type="protein sequence ID" value="TASK_0000513801-mRNA-1"/>
    <property type="gene ID" value="TASK_0000513801"/>
</dbReference>
<evidence type="ECO:0000256" key="5">
    <source>
        <dbReference type="ARBA" id="ARBA00022801"/>
    </source>
</evidence>
<name>A0A0R3W4Y0_TAEAS</name>
<organism evidence="18">
    <name type="scientific">Taenia asiatica</name>
    <name type="common">Asian tapeworm</name>
    <dbReference type="NCBI Taxonomy" id="60517"/>
    <lineage>
        <taxon>Eukaryota</taxon>
        <taxon>Metazoa</taxon>
        <taxon>Spiralia</taxon>
        <taxon>Lophotrochozoa</taxon>
        <taxon>Platyhelminthes</taxon>
        <taxon>Cestoda</taxon>
        <taxon>Eucestoda</taxon>
        <taxon>Cyclophyllidea</taxon>
        <taxon>Taeniidae</taxon>
        <taxon>Taenia</taxon>
    </lineage>
</organism>
<keyword evidence="7" id="KW-0325">Glycoprotein</keyword>
<dbReference type="GO" id="GO:0006491">
    <property type="term" value="P:N-glycan processing"/>
    <property type="evidence" value="ECO:0007669"/>
    <property type="project" value="TreeGrafter"/>
</dbReference>
<dbReference type="AlphaFoldDB" id="A0A0R3W4Y0"/>
<dbReference type="InterPro" id="IPR011013">
    <property type="entry name" value="Gal_mutarotase_sf_dom"/>
</dbReference>
<dbReference type="GO" id="GO:0030246">
    <property type="term" value="F:carbohydrate binding"/>
    <property type="evidence" value="ECO:0007669"/>
    <property type="project" value="InterPro"/>
</dbReference>
<dbReference type="CDD" id="cd06603">
    <property type="entry name" value="GH31_GANC_GANAB_alpha"/>
    <property type="match status" value="1"/>
</dbReference>
<evidence type="ECO:0000256" key="6">
    <source>
        <dbReference type="ARBA" id="ARBA00022824"/>
    </source>
</evidence>
<evidence type="ECO:0000256" key="10">
    <source>
        <dbReference type="RuleBase" id="RU361185"/>
    </source>
</evidence>
<dbReference type="OrthoDB" id="3237269at2759"/>
<feature type="region of interest" description="Disordered" evidence="11">
    <location>
        <begin position="176"/>
        <end position="227"/>
    </location>
</feature>
<evidence type="ECO:0000313" key="16">
    <source>
        <dbReference type="EMBL" id="VDK34568.1"/>
    </source>
</evidence>
<keyword evidence="6" id="KW-0256">Endoplasmic reticulum</keyword>
<dbReference type="SUPFAM" id="SSF51445">
    <property type="entry name" value="(Trans)glycosidases"/>
    <property type="match status" value="1"/>
</dbReference>
<dbReference type="Pfam" id="PF13802">
    <property type="entry name" value="Gal_mutarotas_2"/>
    <property type="match status" value="1"/>
</dbReference>